<dbReference type="PANTHER" id="PTHR30363:SF4">
    <property type="entry name" value="GLYCEROL-3-PHOSPHATE REGULON REPRESSOR"/>
    <property type="match status" value="1"/>
</dbReference>
<keyword evidence="5" id="KW-0804">Transcription</keyword>
<dbReference type="GO" id="GO:0003677">
    <property type="term" value="F:DNA binding"/>
    <property type="evidence" value="ECO:0007669"/>
    <property type="project" value="UniProtKB-KW"/>
</dbReference>
<reference evidence="8" key="1">
    <citation type="submission" date="2021-04" db="EMBL/GenBank/DDBJ databases">
        <title>Genome based classification of Actinospica acidithermotolerans sp. nov., an actinobacterium isolated from an Indonesian hot spring.</title>
        <authorList>
            <person name="Kusuma A.B."/>
            <person name="Putra K.E."/>
            <person name="Nafisah S."/>
            <person name="Loh J."/>
            <person name="Nouioui I."/>
            <person name="Goodfellow M."/>
        </authorList>
    </citation>
    <scope>NUCLEOTIDE SEQUENCE</scope>
    <source>
        <strain evidence="8">CSCA 57</strain>
    </source>
</reference>
<dbReference type="InterPro" id="IPR036388">
    <property type="entry name" value="WH-like_DNA-bd_sf"/>
</dbReference>
<dbReference type="InterPro" id="IPR001034">
    <property type="entry name" value="DeoR_HTH"/>
</dbReference>
<evidence type="ECO:0000256" key="1">
    <source>
        <dbReference type="ARBA" id="ARBA00021390"/>
    </source>
</evidence>
<organism evidence="8 9">
    <name type="scientific">Actinospica durhamensis</name>
    <dbReference type="NCBI Taxonomy" id="1508375"/>
    <lineage>
        <taxon>Bacteria</taxon>
        <taxon>Bacillati</taxon>
        <taxon>Actinomycetota</taxon>
        <taxon>Actinomycetes</taxon>
        <taxon>Catenulisporales</taxon>
        <taxon>Actinospicaceae</taxon>
        <taxon>Actinospica</taxon>
    </lineage>
</organism>
<comment type="caution">
    <text evidence="8">The sequence shown here is derived from an EMBL/GenBank/DDBJ whole genome shotgun (WGS) entry which is preliminary data.</text>
</comment>
<gene>
    <name evidence="8" type="ORF">KDL01_35280</name>
</gene>
<dbReference type="InterPro" id="IPR050313">
    <property type="entry name" value="Carb_Metab_HTH_regulators"/>
</dbReference>
<keyword evidence="4" id="KW-0238">DNA-binding</keyword>
<dbReference type="InterPro" id="IPR014036">
    <property type="entry name" value="DeoR-like_C"/>
</dbReference>
<keyword evidence="2" id="KW-0678">Repressor</keyword>
<keyword evidence="9" id="KW-1185">Reference proteome</keyword>
<evidence type="ECO:0000313" key="9">
    <source>
        <dbReference type="Proteomes" id="UP000675781"/>
    </source>
</evidence>
<dbReference type="Gene3D" id="1.10.10.10">
    <property type="entry name" value="Winged helix-like DNA-binding domain superfamily/Winged helix DNA-binding domain"/>
    <property type="match status" value="1"/>
</dbReference>
<evidence type="ECO:0000313" key="8">
    <source>
        <dbReference type="EMBL" id="MBR7838584.1"/>
    </source>
</evidence>
<dbReference type="Pfam" id="PF00455">
    <property type="entry name" value="DeoRC"/>
    <property type="match status" value="1"/>
</dbReference>
<dbReference type="SUPFAM" id="SSF100950">
    <property type="entry name" value="NagB/RpiA/CoA transferase-like"/>
    <property type="match status" value="1"/>
</dbReference>
<dbReference type="Pfam" id="PF08220">
    <property type="entry name" value="HTH_DeoR"/>
    <property type="match status" value="1"/>
</dbReference>
<dbReference type="AlphaFoldDB" id="A0A941EZZ5"/>
<dbReference type="SMART" id="SM00420">
    <property type="entry name" value="HTH_DEOR"/>
    <property type="match status" value="1"/>
</dbReference>
<dbReference type="GO" id="GO:0003700">
    <property type="term" value="F:DNA-binding transcription factor activity"/>
    <property type="evidence" value="ECO:0007669"/>
    <property type="project" value="InterPro"/>
</dbReference>
<dbReference type="Proteomes" id="UP000675781">
    <property type="component" value="Unassembled WGS sequence"/>
</dbReference>
<dbReference type="RefSeq" id="WP_212533039.1">
    <property type="nucleotide sequence ID" value="NZ_JAGSOG010000305.1"/>
</dbReference>
<evidence type="ECO:0000256" key="3">
    <source>
        <dbReference type="ARBA" id="ARBA00023015"/>
    </source>
</evidence>
<proteinExistence type="predicted"/>
<evidence type="ECO:0000256" key="5">
    <source>
        <dbReference type="ARBA" id="ARBA00023163"/>
    </source>
</evidence>
<dbReference type="EMBL" id="JAGSOG010000305">
    <property type="protein sequence ID" value="MBR7838584.1"/>
    <property type="molecule type" value="Genomic_DNA"/>
</dbReference>
<dbReference type="PROSITE" id="PS00894">
    <property type="entry name" value="HTH_DEOR_1"/>
    <property type="match status" value="1"/>
</dbReference>
<feature type="domain" description="HTH deoR-type" evidence="7">
    <location>
        <begin position="13"/>
        <end position="68"/>
    </location>
</feature>
<dbReference type="InterPro" id="IPR018356">
    <property type="entry name" value="Tscrpt_reg_HTH_DeoR_CS"/>
</dbReference>
<dbReference type="SMART" id="SM01134">
    <property type="entry name" value="DeoRC"/>
    <property type="match status" value="1"/>
</dbReference>
<accession>A0A941EZZ5</accession>
<dbReference type="PROSITE" id="PS51000">
    <property type="entry name" value="HTH_DEOR_2"/>
    <property type="match status" value="1"/>
</dbReference>
<evidence type="ECO:0000256" key="6">
    <source>
        <dbReference type="ARBA" id="ARBA00024937"/>
    </source>
</evidence>
<dbReference type="PRINTS" id="PR00037">
    <property type="entry name" value="HTHLACR"/>
</dbReference>
<dbReference type="SUPFAM" id="SSF46785">
    <property type="entry name" value="Winged helix' DNA-binding domain"/>
    <property type="match status" value="1"/>
</dbReference>
<dbReference type="InterPro" id="IPR036390">
    <property type="entry name" value="WH_DNA-bd_sf"/>
</dbReference>
<sequence>MGEAEELLAAVLPEERRLRIAALLRRDTRVRVEELADRFAVSGETVRRDLKVLEDRGLARRVYGGAVAVGAGDAAAAGAGAATVEGGARRSAGTERDGREARRAIASAAAGLVEPGETLMFGIGGIVAETARALPLTFTGRALCASVPAATALAARAGVEVHLAGGLLRRPDLACTDDAAARFFDRFFARRAFLAGDGVDARAGLTCAHLDEVPVRRALIRQAAECYVLADAAKLGAVAVGRVAALAELAGIITDEAADPEIVQALEHAGARVLIAPPLPRLD</sequence>
<dbReference type="PANTHER" id="PTHR30363">
    <property type="entry name" value="HTH-TYPE TRANSCRIPTIONAL REGULATOR SRLR-RELATED"/>
    <property type="match status" value="1"/>
</dbReference>
<evidence type="ECO:0000259" key="7">
    <source>
        <dbReference type="PROSITE" id="PS51000"/>
    </source>
</evidence>
<name>A0A941EZZ5_9ACTN</name>
<comment type="function">
    <text evidence="6">Repressor of the lactose catabolism operon. Galactose-6-phosphate is the inducer.</text>
</comment>
<evidence type="ECO:0000256" key="2">
    <source>
        <dbReference type="ARBA" id="ARBA00022491"/>
    </source>
</evidence>
<protein>
    <recommendedName>
        <fullName evidence="1">Lactose phosphotransferase system repressor</fullName>
    </recommendedName>
</protein>
<evidence type="ECO:0000256" key="4">
    <source>
        <dbReference type="ARBA" id="ARBA00023125"/>
    </source>
</evidence>
<keyword evidence="3" id="KW-0805">Transcription regulation</keyword>
<dbReference type="InterPro" id="IPR037171">
    <property type="entry name" value="NagB/RpiA_transferase-like"/>
</dbReference>